<organism evidence="2 3">
    <name type="scientific">Streptomyces griseorubiginosus</name>
    <dbReference type="NCBI Taxonomy" id="67304"/>
    <lineage>
        <taxon>Bacteria</taxon>
        <taxon>Bacillati</taxon>
        <taxon>Actinomycetota</taxon>
        <taxon>Actinomycetes</taxon>
        <taxon>Kitasatosporales</taxon>
        <taxon>Streptomycetaceae</taxon>
        <taxon>Streptomyces</taxon>
    </lineage>
</organism>
<keyword evidence="1" id="KW-0812">Transmembrane</keyword>
<evidence type="ECO:0000313" key="2">
    <source>
        <dbReference type="EMBL" id="AYC38651.1"/>
    </source>
</evidence>
<gene>
    <name evidence="2" type="ORF">DWG14_02881</name>
</gene>
<dbReference type="GeneID" id="91281812"/>
<sequence length="78" mass="8428">MTGRRSRLWRWALLVWAVLVVVAGGLTLWLQDSTEPPGPYVWEQSSPTPSLSAAWPSACADVTPDEQGWGACLTVTSG</sequence>
<keyword evidence="1" id="KW-1133">Transmembrane helix</keyword>
<feature type="transmembrane region" description="Helical" evidence="1">
    <location>
        <begin position="12"/>
        <end position="30"/>
    </location>
</feature>
<proteinExistence type="predicted"/>
<name>A0AAI8KZQ6_9ACTN</name>
<dbReference type="EMBL" id="CP032427">
    <property type="protein sequence ID" value="AYC38651.1"/>
    <property type="molecule type" value="Genomic_DNA"/>
</dbReference>
<evidence type="ECO:0000313" key="3">
    <source>
        <dbReference type="Proteomes" id="UP000265765"/>
    </source>
</evidence>
<dbReference type="KEGG" id="sge:DWG14_02881"/>
<protein>
    <submittedName>
        <fullName evidence="2">Uncharacterized protein</fullName>
    </submittedName>
</protein>
<reference evidence="2 3" key="1">
    <citation type="submission" date="2018-09" db="EMBL/GenBank/DDBJ databases">
        <title>Production of Trimethoprim by Streptomyces sp. 3E-1.</title>
        <authorList>
            <person name="Kang H.J."/>
            <person name="Kim S.B."/>
        </authorList>
    </citation>
    <scope>NUCLEOTIDE SEQUENCE [LARGE SCALE GENOMIC DNA]</scope>
    <source>
        <strain evidence="2 3">3E-1</strain>
    </source>
</reference>
<accession>A0AAI8KZQ6</accession>
<dbReference type="AlphaFoldDB" id="A0AAI8KZQ6"/>
<keyword evidence="1" id="KW-0472">Membrane</keyword>
<dbReference type="RefSeq" id="WP_246091052.1">
    <property type="nucleotide sequence ID" value="NZ_CP032427.1"/>
</dbReference>
<dbReference type="Proteomes" id="UP000265765">
    <property type="component" value="Chromosome"/>
</dbReference>
<evidence type="ECO:0000256" key="1">
    <source>
        <dbReference type="SAM" id="Phobius"/>
    </source>
</evidence>